<sequence>MPAMRRAVAILIVLVLLQGICDCQRPKGVWRPRNKCNETVCSPKHFFNIYISFLLKRLPHFTCNHTQYHGVTTS</sequence>
<dbReference type="AlphaFoldDB" id="A0A6B0U3E2"/>
<evidence type="ECO:0000256" key="1">
    <source>
        <dbReference type="SAM" id="SignalP"/>
    </source>
</evidence>
<keyword evidence="1" id="KW-0732">Signal</keyword>
<evidence type="ECO:0000313" key="2">
    <source>
        <dbReference type="EMBL" id="MXU83220.1"/>
    </source>
</evidence>
<feature type="chain" id="PRO_5025642346" evidence="1">
    <location>
        <begin position="24"/>
        <end position="74"/>
    </location>
</feature>
<dbReference type="EMBL" id="GIFC01001137">
    <property type="protein sequence ID" value="MXU83220.1"/>
    <property type="molecule type" value="Transcribed_RNA"/>
</dbReference>
<proteinExistence type="predicted"/>
<reference evidence="2" key="1">
    <citation type="submission" date="2019-12" db="EMBL/GenBank/DDBJ databases">
        <title>An insight into the sialome of adult female Ixodes ricinus ticks feeding for 6 days.</title>
        <authorList>
            <person name="Perner J."/>
            <person name="Ribeiro J.M.C."/>
        </authorList>
    </citation>
    <scope>NUCLEOTIDE SEQUENCE</scope>
    <source>
        <strain evidence="2">Semi-engorged</strain>
        <tissue evidence="2">Salivary glands</tissue>
    </source>
</reference>
<protein>
    <submittedName>
        <fullName evidence="2">Putative secreted protein</fullName>
    </submittedName>
</protein>
<organism evidence="2">
    <name type="scientific">Ixodes ricinus</name>
    <name type="common">Common tick</name>
    <name type="synonym">Acarus ricinus</name>
    <dbReference type="NCBI Taxonomy" id="34613"/>
    <lineage>
        <taxon>Eukaryota</taxon>
        <taxon>Metazoa</taxon>
        <taxon>Ecdysozoa</taxon>
        <taxon>Arthropoda</taxon>
        <taxon>Chelicerata</taxon>
        <taxon>Arachnida</taxon>
        <taxon>Acari</taxon>
        <taxon>Parasitiformes</taxon>
        <taxon>Ixodida</taxon>
        <taxon>Ixodoidea</taxon>
        <taxon>Ixodidae</taxon>
        <taxon>Ixodinae</taxon>
        <taxon>Ixodes</taxon>
    </lineage>
</organism>
<accession>A0A6B0U3E2</accession>
<feature type="signal peptide" evidence="1">
    <location>
        <begin position="1"/>
        <end position="23"/>
    </location>
</feature>
<name>A0A6B0U3E2_IXORI</name>